<protein>
    <recommendedName>
        <fullName evidence="1">Reverse transcriptase domain-containing protein</fullName>
    </recommendedName>
</protein>
<dbReference type="InterPro" id="IPR000477">
    <property type="entry name" value="RT_dom"/>
</dbReference>
<keyword evidence="3" id="KW-1185">Reference proteome</keyword>
<dbReference type="AlphaFoldDB" id="A0A8S3SCP8"/>
<evidence type="ECO:0000313" key="2">
    <source>
        <dbReference type="EMBL" id="CAG2216266.1"/>
    </source>
</evidence>
<gene>
    <name evidence="2" type="ORF">MEDL_30008</name>
</gene>
<dbReference type="OrthoDB" id="6123227at2759"/>
<proteinExistence type="predicted"/>
<dbReference type="CDD" id="cd01650">
    <property type="entry name" value="RT_nLTR_like"/>
    <property type="match status" value="1"/>
</dbReference>
<dbReference type="Pfam" id="PF00078">
    <property type="entry name" value="RVT_1"/>
    <property type="match status" value="1"/>
</dbReference>
<evidence type="ECO:0000313" key="3">
    <source>
        <dbReference type="Proteomes" id="UP000683360"/>
    </source>
</evidence>
<reference evidence="2" key="1">
    <citation type="submission" date="2021-03" db="EMBL/GenBank/DDBJ databases">
        <authorList>
            <person name="Bekaert M."/>
        </authorList>
    </citation>
    <scope>NUCLEOTIDE SEQUENCE</scope>
</reference>
<evidence type="ECO:0000259" key="1">
    <source>
        <dbReference type="Pfam" id="PF00078"/>
    </source>
</evidence>
<comment type="caution">
    <text evidence="2">The sequence shown here is derived from an EMBL/GenBank/DDBJ whole genome shotgun (WGS) entry which is preliminary data.</text>
</comment>
<dbReference type="PANTHER" id="PTHR19446">
    <property type="entry name" value="REVERSE TRANSCRIPTASES"/>
    <property type="match status" value="1"/>
</dbReference>
<dbReference type="SUPFAM" id="SSF56672">
    <property type="entry name" value="DNA/RNA polymerases"/>
    <property type="match status" value="1"/>
</dbReference>
<dbReference type="EMBL" id="CAJPWZ010001476">
    <property type="protein sequence ID" value="CAG2216266.1"/>
    <property type="molecule type" value="Genomic_DNA"/>
</dbReference>
<organism evidence="2 3">
    <name type="scientific">Mytilus edulis</name>
    <name type="common">Blue mussel</name>
    <dbReference type="NCBI Taxonomy" id="6550"/>
    <lineage>
        <taxon>Eukaryota</taxon>
        <taxon>Metazoa</taxon>
        <taxon>Spiralia</taxon>
        <taxon>Lophotrochozoa</taxon>
        <taxon>Mollusca</taxon>
        <taxon>Bivalvia</taxon>
        <taxon>Autobranchia</taxon>
        <taxon>Pteriomorphia</taxon>
        <taxon>Mytilida</taxon>
        <taxon>Mytiloidea</taxon>
        <taxon>Mytilidae</taxon>
        <taxon>Mytilinae</taxon>
        <taxon>Mytilus</taxon>
    </lineage>
</organism>
<name>A0A8S3SCP8_MYTED</name>
<sequence length="274" mass="31291">MEVVREDGTTSNDMTDILQVWQDSFQTLLNPTGNNSISETQNEINESDGSYLNEHISLEELIRAIRSLKNNKASGIDEIPGEVLKNPKLVKFLLTLFNKCVETGMVPNIWSKTIINPIPKSSTADSRDPSNYRGIALVPVIYKIYCNILNNRLVFWEEEHSVLHDEQNGFRKGRRTIDHISTLTSIIECRKLKRMSTYAASIDLKEAYDSINRQLLFTKLKDLGISGAISNALRSLYSDVRSCVRVNGFSSLVFRKFRIETRMFIISLDVQFLY</sequence>
<accession>A0A8S3SCP8</accession>
<dbReference type="Proteomes" id="UP000683360">
    <property type="component" value="Unassembled WGS sequence"/>
</dbReference>
<dbReference type="InterPro" id="IPR043502">
    <property type="entry name" value="DNA/RNA_pol_sf"/>
</dbReference>
<feature type="domain" description="Reverse transcriptase" evidence="1">
    <location>
        <begin position="118"/>
        <end position="241"/>
    </location>
</feature>